<proteinExistence type="predicted"/>
<dbReference type="OrthoDB" id="376730at2759"/>
<evidence type="ECO:0000313" key="3">
    <source>
        <dbReference type="Proteomes" id="UP000240500"/>
    </source>
</evidence>
<dbReference type="AlphaFoldDB" id="A0A2P9D8L7"/>
<sequence>MNNSTNVSSNGDKGPFHKSIIYTSRAKSLIAQNSRNSSTFNNNEVGKNVTTVMDKIKRLFSNKNMNEPTTELNRTKLKEDRNNNEDISTPKTLKPLPLSMHDQKVEWQPVYHETCKIKLPVEENNQKISLPEYVIEDWVYNQNKISKNLCSSSMKYDENGTMIDDCFNNKKNNENKNTGKKNNNDDDNNNNNNNNNKNNNNNNCGSSNCYSNCNDEEENYSNFKYHYNYYLVDEYLESLVESQNKILDATGLDEQGQLYENVCLNVKPIIMSKHRLESGVPYDPSKLMN</sequence>
<name>A0A2P9D8L7_PLARE</name>
<feature type="compositionally biased region" description="Low complexity" evidence="1">
    <location>
        <begin position="189"/>
        <end position="201"/>
    </location>
</feature>
<dbReference type="Proteomes" id="UP000240500">
    <property type="component" value="Chromosome 6"/>
</dbReference>
<protein>
    <submittedName>
        <fullName evidence="2">Uncharacterized protein</fullName>
    </submittedName>
</protein>
<gene>
    <name evidence="2" type="ORF">PRG01_0605200</name>
</gene>
<reference evidence="2 3" key="1">
    <citation type="submission" date="2016-09" db="EMBL/GenBank/DDBJ databases">
        <authorList>
            <consortium name="Pathogen Informatics"/>
        </authorList>
    </citation>
    <scope>NUCLEOTIDE SEQUENCE [LARGE SCALE GENOMIC DNA]</scope>
</reference>
<dbReference type="VEuPathDB" id="PlasmoDB:PRCDC_0604300"/>
<organism evidence="2 3">
    <name type="scientific">Plasmodium reichenowi</name>
    <dbReference type="NCBI Taxonomy" id="5854"/>
    <lineage>
        <taxon>Eukaryota</taxon>
        <taxon>Sar</taxon>
        <taxon>Alveolata</taxon>
        <taxon>Apicomplexa</taxon>
        <taxon>Aconoidasida</taxon>
        <taxon>Haemosporida</taxon>
        <taxon>Plasmodiidae</taxon>
        <taxon>Plasmodium</taxon>
        <taxon>Plasmodium (Laverania)</taxon>
    </lineage>
</organism>
<evidence type="ECO:0000256" key="1">
    <source>
        <dbReference type="SAM" id="MobiDB-lite"/>
    </source>
</evidence>
<dbReference type="VEuPathDB" id="PlasmoDB:PRG01_0605200"/>
<dbReference type="EMBL" id="LT969569">
    <property type="protein sequence ID" value="SOV77401.1"/>
    <property type="molecule type" value="Genomic_DNA"/>
</dbReference>
<accession>A0A2P9D8L7</accession>
<evidence type="ECO:0000313" key="2">
    <source>
        <dbReference type="EMBL" id="SOV77401.1"/>
    </source>
</evidence>
<feature type="region of interest" description="Disordered" evidence="1">
    <location>
        <begin position="172"/>
        <end position="201"/>
    </location>
</feature>